<sequence length="84" mass="10166">MMSTLVEEIFDRHLDDMKFQYGETIIQMKLIHVCQILGLRVLPITNEFLIVDLEHMMNFRMRQFFKKKNTYELKEIDDALKQAK</sequence>
<dbReference type="Proteomes" id="UP000541444">
    <property type="component" value="Unassembled WGS sequence"/>
</dbReference>
<proteinExistence type="predicted"/>
<accession>A0A7J7KVW5</accession>
<name>A0A7J7KVW5_9MAGN</name>
<comment type="caution">
    <text evidence="1">The sequence shown here is derived from an EMBL/GenBank/DDBJ whole genome shotgun (WGS) entry which is preliminary data.</text>
</comment>
<dbReference type="EMBL" id="JACGCM010002840">
    <property type="protein sequence ID" value="KAF6134452.1"/>
    <property type="molecule type" value="Genomic_DNA"/>
</dbReference>
<organism evidence="1 2">
    <name type="scientific">Kingdonia uniflora</name>
    <dbReference type="NCBI Taxonomy" id="39325"/>
    <lineage>
        <taxon>Eukaryota</taxon>
        <taxon>Viridiplantae</taxon>
        <taxon>Streptophyta</taxon>
        <taxon>Embryophyta</taxon>
        <taxon>Tracheophyta</taxon>
        <taxon>Spermatophyta</taxon>
        <taxon>Magnoliopsida</taxon>
        <taxon>Ranunculales</taxon>
        <taxon>Circaeasteraceae</taxon>
        <taxon>Kingdonia</taxon>
    </lineage>
</organism>
<gene>
    <name evidence="1" type="ORF">GIB67_011878</name>
</gene>
<keyword evidence="2" id="KW-1185">Reference proteome</keyword>
<evidence type="ECO:0000313" key="1">
    <source>
        <dbReference type="EMBL" id="KAF6134452.1"/>
    </source>
</evidence>
<dbReference type="AlphaFoldDB" id="A0A7J7KVW5"/>
<dbReference type="OrthoDB" id="1930729at2759"/>
<protein>
    <submittedName>
        <fullName evidence="1">Uncharacterized protein</fullName>
    </submittedName>
</protein>
<reference evidence="1 2" key="1">
    <citation type="journal article" date="2020" name="IScience">
        <title>Genome Sequencing of the Endangered Kingdonia uniflora (Circaeasteraceae, Ranunculales) Reveals Potential Mechanisms of Evolutionary Specialization.</title>
        <authorList>
            <person name="Sun Y."/>
            <person name="Deng T."/>
            <person name="Zhang A."/>
            <person name="Moore M.J."/>
            <person name="Landis J.B."/>
            <person name="Lin N."/>
            <person name="Zhang H."/>
            <person name="Zhang X."/>
            <person name="Huang J."/>
            <person name="Zhang X."/>
            <person name="Sun H."/>
            <person name="Wang H."/>
        </authorList>
    </citation>
    <scope>NUCLEOTIDE SEQUENCE [LARGE SCALE GENOMIC DNA]</scope>
    <source>
        <strain evidence="1">TB1705</strain>
        <tissue evidence="1">Leaf</tissue>
    </source>
</reference>
<evidence type="ECO:0000313" key="2">
    <source>
        <dbReference type="Proteomes" id="UP000541444"/>
    </source>
</evidence>